<protein>
    <recommendedName>
        <fullName evidence="4">DUF3311 domain-containing protein</fullName>
    </recommendedName>
</protein>
<dbReference type="AlphaFoldDB" id="I8AGJ3"/>
<keyword evidence="3" id="KW-1185">Reference proteome</keyword>
<proteinExistence type="predicted"/>
<dbReference type="PANTHER" id="PTHR40034:SF1">
    <property type="entry name" value="BSL5891 PROTEIN"/>
    <property type="match status" value="1"/>
</dbReference>
<dbReference type="OrthoDB" id="3628949at2"/>
<reference evidence="2 3" key="1">
    <citation type="journal article" date="2012" name="J. Bacteriol.">
        <title>Genome of Bacillus macauensis ZFHKF-1, a Long-Chain-Forming Bacterium.</title>
        <authorList>
            <person name="Cai L."/>
            <person name="Zhang T."/>
        </authorList>
    </citation>
    <scope>NUCLEOTIDE SEQUENCE [LARGE SCALE GENOMIC DNA]</scope>
    <source>
        <strain evidence="2 3">ZFHKF-1</strain>
    </source>
</reference>
<comment type="caution">
    <text evidence="2">The sequence shown here is derived from an EMBL/GenBank/DDBJ whole genome shotgun (WGS) entry which is preliminary data.</text>
</comment>
<sequence>MRKVLLIILIALPIISQLIALPFVNSIHPIIVGLPFFHFWLVLWIFLTPLCTWGIYALQKAEGSID</sequence>
<evidence type="ECO:0000313" key="3">
    <source>
        <dbReference type="Proteomes" id="UP000004080"/>
    </source>
</evidence>
<dbReference type="Proteomes" id="UP000004080">
    <property type="component" value="Unassembled WGS sequence"/>
</dbReference>
<evidence type="ECO:0008006" key="4">
    <source>
        <dbReference type="Google" id="ProtNLM"/>
    </source>
</evidence>
<accession>I8AGJ3</accession>
<organism evidence="2 3">
    <name type="scientific">Fictibacillus macauensis ZFHKF-1</name>
    <dbReference type="NCBI Taxonomy" id="1196324"/>
    <lineage>
        <taxon>Bacteria</taxon>
        <taxon>Bacillati</taxon>
        <taxon>Bacillota</taxon>
        <taxon>Bacilli</taxon>
        <taxon>Bacillales</taxon>
        <taxon>Fictibacillaceae</taxon>
        <taxon>Fictibacillus</taxon>
    </lineage>
</organism>
<keyword evidence="1" id="KW-0472">Membrane</keyword>
<keyword evidence="1" id="KW-1133">Transmembrane helix</keyword>
<dbReference type="RefSeq" id="WP_007202870.1">
    <property type="nucleotide sequence ID" value="NZ_AKKV01000030.1"/>
</dbReference>
<dbReference type="PANTHER" id="PTHR40034">
    <property type="entry name" value="BSL5891 PROTEIN"/>
    <property type="match status" value="1"/>
</dbReference>
<name>I8AGJ3_9BACL</name>
<keyword evidence="1" id="KW-0812">Transmembrane</keyword>
<dbReference type="STRING" id="1196324.A374_13960"/>
<evidence type="ECO:0000256" key="1">
    <source>
        <dbReference type="SAM" id="Phobius"/>
    </source>
</evidence>
<evidence type="ECO:0000313" key="2">
    <source>
        <dbReference type="EMBL" id="EIT84802.1"/>
    </source>
</evidence>
<feature type="transmembrane region" description="Helical" evidence="1">
    <location>
        <begin position="36"/>
        <end position="58"/>
    </location>
</feature>
<dbReference type="PATRIC" id="fig|1196324.3.peg.2855"/>
<gene>
    <name evidence="2" type="ORF">A374_13960</name>
</gene>
<dbReference type="InterPro" id="IPR021741">
    <property type="entry name" value="DUF3311"/>
</dbReference>
<dbReference type="EMBL" id="AKKV01000030">
    <property type="protein sequence ID" value="EIT84802.1"/>
    <property type="molecule type" value="Genomic_DNA"/>
</dbReference>
<dbReference type="Pfam" id="PF11755">
    <property type="entry name" value="DUF3311"/>
    <property type="match status" value="1"/>
</dbReference>